<dbReference type="PANTHER" id="PTHR33395">
    <property type="entry name" value="TRANSCRIPTASE, PUTATIVE-RELATED-RELATED"/>
    <property type="match status" value="1"/>
</dbReference>
<dbReference type="Proteomes" id="UP000269221">
    <property type="component" value="Unassembled WGS sequence"/>
</dbReference>
<keyword evidence="2" id="KW-1185">Reference proteome</keyword>
<name>A0A3M0L5C4_HIRRU</name>
<dbReference type="EMBL" id="QRBI01000093">
    <property type="protein sequence ID" value="RMC20216.1"/>
    <property type="molecule type" value="Genomic_DNA"/>
</dbReference>
<reference evidence="1 2" key="1">
    <citation type="submission" date="2018-07" db="EMBL/GenBank/DDBJ databases">
        <title>A high quality draft genome assembly of the barn swallow (H. rustica rustica).</title>
        <authorList>
            <person name="Formenti G."/>
            <person name="Chiara M."/>
            <person name="Poveda L."/>
            <person name="Francoijs K.-J."/>
            <person name="Bonisoli-Alquati A."/>
            <person name="Canova L."/>
            <person name="Gianfranceschi L."/>
            <person name="Horner D.S."/>
            <person name="Saino N."/>
        </authorList>
    </citation>
    <scope>NUCLEOTIDE SEQUENCE [LARGE SCALE GENOMIC DNA]</scope>
    <source>
        <strain evidence="1">Chelidonia</strain>
        <tissue evidence="1">Blood</tissue>
    </source>
</reference>
<gene>
    <name evidence="1" type="ORF">DUI87_01062</name>
</gene>
<dbReference type="GO" id="GO:0061343">
    <property type="term" value="P:cell adhesion involved in heart morphogenesis"/>
    <property type="evidence" value="ECO:0007669"/>
    <property type="project" value="TreeGrafter"/>
</dbReference>
<organism evidence="1 2">
    <name type="scientific">Hirundo rustica rustica</name>
    <dbReference type="NCBI Taxonomy" id="333673"/>
    <lineage>
        <taxon>Eukaryota</taxon>
        <taxon>Metazoa</taxon>
        <taxon>Chordata</taxon>
        <taxon>Craniata</taxon>
        <taxon>Vertebrata</taxon>
        <taxon>Euteleostomi</taxon>
        <taxon>Archelosauria</taxon>
        <taxon>Archosauria</taxon>
        <taxon>Dinosauria</taxon>
        <taxon>Saurischia</taxon>
        <taxon>Theropoda</taxon>
        <taxon>Coelurosauria</taxon>
        <taxon>Aves</taxon>
        <taxon>Neognathae</taxon>
        <taxon>Neoaves</taxon>
        <taxon>Telluraves</taxon>
        <taxon>Australaves</taxon>
        <taxon>Passeriformes</taxon>
        <taxon>Sylvioidea</taxon>
        <taxon>Hirundinidae</taxon>
        <taxon>Hirundo</taxon>
    </lineage>
</organism>
<evidence type="ECO:0008006" key="3">
    <source>
        <dbReference type="Google" id="ProtNLM"/>
    </source>
</evidence>
<evidence type="ECO:0000313" key="2">
    <source>
        <dbReference type="Proteomes" id="UP000269221"/>
    </source>
</evidence>
<dbReference type="GO" id="GO:0031012">
    <property type="term" value="C:extracellular matrix"/>
    <property type="evidence" value="ECO:0007669"/>
    <property type="project" value="TreeGrafter"/>
</dbReference>
<dbReference type="OrthoDB" id="6152807at2759"/>
<comment type="caution">
    <text evidence="1">The sequence shown here is derived from an EMBL/GenBank/DDBJ whole genome shotgun (WGS) entry which is preliminary data.</text>
</comment>
<dbReference type="GO" id="GO:0007508">
    <property type="term" value="P:larval heart development"/>
    <property type="evidence" value="ECO:0007669"/>
    <property type="project" value="TreeGrafter"/>
</dbReference>
<sequence>MTKKGDLLDLLLVNREGLESEVAIGGYLGHSDHEAIEFKICGEKRKSASKTSTLDMRRGDFKLLRELVKALPTSHWPSFGQQHVHLQSHQGLALLDMVETSSSFSQEPSLWPLSTKNQAMTNQYSAQSSIGVEAARTVEDNKNSFPEYIYSKRQSRNNIIPLQDEDGHLRNRDMEKADVFNTFFASVFNAGDGSRGSECPELGNHGCENDKLPVDPELMWEPLLQLYSDKSMGPDGIHPKVQELAHVITMPLSMIFEWS</sequence>
<evidence type="ECO:0000313" key="1">
    <source>
        <dbReference type="EMBL" id="RMC20216.1"/>
    </source>
</evidence>
<dbReference type="PANTHER" id="PTHR33395:SF22">
    <property type="entry name" value="REVERSE TRANSCRIPTASE DOMAIN-CONTAINING PROTEIN"/>
    <property type="match status" value="1"/>
</dbReference>
<protein>
    <recommendedName>
        <fullName evidence="3">Endonuclease/exonuclease/phosphatase domain-containing protein</fullName>
    </recommendedName>
</protein>
<proteinExistence type="predicted"/>
<accession>A0A3M0L5C4</accession>
<dbReference type="STRING" id="333673.A0A3M0L5C4"/>
<dbReference type="AlphaFoldDB" id="A0A3M0L5C4"/>